<dbReference type="Proteomes" id="UP001141552">
    <property type="component" value="Unassembled WGS sequence"/>
</dbReference>
<sequence>MRKPFQKQLLFPIVPPDSAVSDQVELDFTDVFGPLPVQTLEEVHCGEKGDTSELVYDDPVVIYNRSHSLPPFVGGNREKIQQKIVKDKMKLPAYLSSEAHSLLKGLLHKEASKRLGNGASGSEDIKRHKWFKAINWKKLEAKEIQPSFRPEVAGTHCIANFEKKWTEMPLSDSPAASPKLSANPFGDFTYVRPAAAFLHKKSPLQ</sequence>
<reference evidence="7" key="2">
    <citation type="journal article" date="2023" name="Plants (Basel)">
        <title>Annotation of the Turnera subulata (Passifloraceae) Draft Genome Reveals the S-Locus Evolved after the Divergence of Turneroideae from Passifloroideae in a Stepwise Manner.</title>
        <authorList>
            <person name="Henning P.M."/>
            <person name="Roalson E.H."/>
            <person name="Mir W."/>
            <person name="McCubbin A.G."/>
            <person name="Shore J.S."/>
        </authorList>
    </citation>
    <scope>NUCLEOTIDE SEQUENCE</scope>
    <source>
        <strain evidence="7">F60SS</strain>
    </source>
</reference>
<keyword evidence="1" id="KW-0723">Serine/threonine-protein kinase</keyword>
<dbReference type="GO" id="GO:0004674">
    <property type="term" value="F:protein serine/threonine kinase activity"/>
    <property type="evidence" value="ECO:0007669"/>
    <property type="project" value="UniProtKB-KW"/>
</dbReference>
<dbReference type="PROSITE" id="PS51285">
    <property type="entry name" value="AGC_KINASE_CTER"/>
    <property type="match status" value="1"/>
</dbReference>
<dbReference type="InterPro" id="IPR011009">
    <property type="entry name" value="Kinase-like_dom_sf"/>
</dbReference>
<evidence type="ECO:0000256" key="5">
    <source>
        <dbReference type="ARBA" id="ARBA00022840"/>
    </source>
</evidence>
<keyword evidence="4 7" id="KW-0418">Kinase</keyword>
<keyword evidence="2" id="KW-0808">Transferase</keyword>
<dbReference type="OrthoDB" id="63267at2759"/>
<proteinExistence type="predicted"/>
<dbReference type="InterPro" id="IPR000961">
    <property type="entry name" value="AGC-kinase_C"/>
</dbReference>
<evidence type="ECO:0000313" key="8">
    <source>
        <dbReference type="Proteomes" id="UP001141552"/>
    </source>
</evidence>
<dbReference type="SUPFAM" id="SSF56112">
    <property type="entry name" value="Protein kinase-like (PK-like)"/>
    <property type="match status" value="1"/>
</dbReference>
<dbReference type="GO" id="GO:0005524">
    <property type="term" value="F:ATP binding"/>
    <property type="evidence" value="ECO:0007669"/>
    <property type="project" value="UniProtKB-KW"/>
</dbReference>
<reference evidence="7" key="1">
    <citation type="submission" date="2022-02" db="EMBL/GenBank/DDBJ databases">
        <authorList>
            <person name="Henning P.M."/>
            <person name="McCubbin A.G."/>
            <person name="Shore J.S."/>
        </authorList>
    </citation>
    <scope>NUCLEOTIDE SEQUENCE</scope>
    <source>
        <strain evidence="7">F60SS</strain>
        <tissue evidence="7">Leaves</tissue>
    </source>
</reference>
<keyword evidence="3" id="KW-0547">Nucleotide-binding</keyword>
<feature type="domain" description="AGC-kinase C-terminal" evidence="6">
    <location>
        <begin position="132"/>
        <end position="200"/>
    </location>
</feature>
<evidence type="ECO:0000256" key="1">
    <source>
        <dbReference type="ARBA" id="ARBA00022527"/>
    </source>
</evidence>
<dbReference type="Gene3D" id="3.30.200.20">
    <property type="entry name" value="Phosphorylase Kinase, domain 1"/>
    <property type="match status" value="1"/>
</dbReference>
<evidence type="ECO:0000256" key="2">
    <source>
        <dbReference type="ARBA" id="ARBA00022679"/>
    </source>
</evidence>
<organism evidence="7 8">
    <name type="scientific">Turnera subulata</name>
    <dbReference type="NCBI Taxonomy" id="218843"/>
    <lineage>
        <taxon>Eukaryota</taxon>
        <taxon>Viridiplantae</taxon>
        <taxon>Streptophyta</taxon>
        <taxon>Embryophyta</taxon>
        <taxon>Tracheophyta</taxon>
        <taxon>Spermatophyta</taxon>
        <taxon>Magnoliopsida</taxon>
        <taxon>eudicotyledons</taxon>
        <taxon>Gunneridae</taxon>
        <taxon>Pentapetalae</taxon>
        <taxon>rosids</taxon>
        <taxon>fabids</taxon>
        <taxon>Malpighiales</taxon>
        <taxon>Passifloraceae</taxon>
        <taxon>Turnera</taxon>
    </lineage>
</organism>
<name>A0A9Q0FLC5_9ROSI</name>
<evidence type="ECO:0000313" key="7">
    <source>
        <dbReference type="EMBL" id="KAJ4832552.1"/>
    </source>
</evidence>
<dbReference type="PANTHER" id="PTHR24351">
    <property type="entry name" value="RIBOSOMAL PROTEIN S6 KINASE"/>
    <property type="match status" value="1"/>
</dbReference>
<dbReference type="SMART" id="SM00133">
    <property type="entry name" value="S_TK_X"/>
    <property type="match status" value="1"/>
</dbReference>
<accession>A0A9Q0FLC5</accession>
<dbReference type="AlphaFoldDB" id="A0A9Q0FLC5"/>
<evidence type="ECO:0000256" key="3">
    <source>
        <dbReference type="ARBA" id="ARBA00022741"/>
    </source>
</evidence>
<evidence type="ECO:0000256" key="4">
    <source>
        <dbReference type="ARBA" id="ARBA00022777"/>
    </source>
</evidence>
<comment type="caution">
    <text evidence="7">The sequence shown here is derived from an EMBL/GenBank/DDBJ whole genome shotgun (WGS) entry which is preliminary data.</text>
</comment>
<protein>
    <submittedName>
        <fullName evidence="7">Serine/threonine-protein kinase AtPK2/AtPK19</fullName>
    </submittedName>
</protein>
<gene>
    <name evidence="7" type="primary">ATPK2</name>
    <name evidence="7" type="ORF">Tsubulata_000114</name>
</gene>
<keyword evidence="8" id="KW-1185">Reference proteome</keyword>
<dbReference type="EMBL" id="JAKUCV010005122">
    <property type="protein sequence ID" value="KAJ4832552.1"/>
    <property type="molecule type" value="Genomic_DNA"/>
</dbReference>
<keyword evidence="5" id="KW-0067">ATP-binding</keyword>
<evidence type="ECO:0000259" key="6">
    <source>
        <dbReference type="PROSITE" id="PS51285"/>
    </source>
</evidence>
<dbReference type="Gene3D" id="1.10.510.10">
    <property type="entry name" value="Transferase(Phosphotransferase) domain 1"/>
    <property type="match status" value="1"/>
</dbReference>